<reference evidence="4 5" key="3">
    <citation type="journal article" date="2017" name="G3 (Bethesda)">
        <title>Comparative analysis highlights variable genome content of wheat rusts and divergence of the mating loci.</title>
        <authorList>
            <person name="Cuomo C.A."/>
            <person name="Bakkeren G."/>
            <person name="Khalil H.B."/>
            <person name="Panwar V."/>
            <person name="Joly D."/>
            <person name="Linning R."/>
            <person name="Sakthikumar S."/>
            <person name="Song X."/>
            <person name="Adiconis X."/>
            <person name="Fan L."/>
            <person name="Goldberg J.M."/>
            <person name="Levin J.Z."/>
            <person name="Young S."/>
            <person name="Zeng Q."/>
            <person name="Anikster Y."/>
            <person name="Bruce M."/>
            <person name="Wang M."/>
            <person name="Yin C."/>
            <person name="McCallum B."/>
            <person name="Szabo L.J."/>
            <person name="Hulbert S."/>
            <person name="Chen X."/>
            <person name="Fellers J.P."/>
        </authorList>
    </citation>
    <scope>NUCLEOTIDE SEQUENCE</scope>
    <source>
        <strain evidence="5">Isolate 1-1 / race 1 (BBBD)</strain>
        <strain evidence="4">isolate 1-1 / race 1 (BBBD)</strain>
    </source>
</reference>
<evidence type="ECO:0000256" key="2">
    <source>
        <dbReference type="SAM" id="SignalP"/>
    </source>
</evidence>
<feature type="signal peptide" evidence="2">
    <location>
        <begin position="1"/>
        <end position="24"/>
    </location>
</feature>
<reference evidence="4" key="4">
    <citation type="submission" date="2025-05" db="UniProtKB">
        <authorList>
            <consortium name="EnsemblFungi"/>
        </authorList>
    </citation>
    <scope>IDENTIFICATION</scope>
    <source>
        <strain evidence="4">isolate 1-1 / race 1 (BBBD)</strain>
    </source>
</reference>
<evidence type="ECO:0000256" key="1">
    <source>
        <dbReference type="SAM" id="MobiDB-lite"/>
    </source>
</evidence>
<feature type="region of interest" description="Disordered" evidence="1">
    <location>
        <begin position="347"/>
        <end position="369"/>
    </location>
</feature>
<accession>A0A180H3W5</accession>
<reference evidence="3" key="2">
    <citation type="submission" date="2016-05" db="EMBL/GenBank/DDBJ databases">
        <title>Comparative analysis highlights variable genome content of wheat rusts and divergence of the mating loci.</title>
        <authorList>
            <person name="Cuomo C.A."/>
            <person name="Bakkeren G."/>
            <person name="Szabo L."/>
            <person name="Khalil H."/>
            <person name="Joly D."/>
            <person name="Goldberg J."/>
            <person name="Young S."/>
            <person name="Zeng Q."/>
            <person name="Fellers J."/>
        </authorList>
    </citation>
    <scope>NUCLEOTIDE SEQUENCE [LARGE SCALE GENOMIC DNA]</scope>
    <source>
        <strain evidence="3">1-1 BBBD Race 1</strain>
    </source>
</reference>
<organism evidence="3">
    <name type="scientific">Puccinia triticina (isolate 1-1 / race 1 (BBBD))</name>
    <name type="common">Brown leaf rust fungus</name>
    <dbReference type="NCBI Taxonomy" id="630390"/>
    <lineage>
        <taxon>Eukaryota</taxon>
        <taxon>Fungi</taxon>
        <taxon>Dikarya</taxon>
        <taxon>Basidiomycota</taxon>
        <taxon>Pucciniomycotina</taxon>
        <taxon>Pucciniomycetes</taxon>
        <taxon>Pucciniales</taxon>
        <taxon>Pucciniaceae</taxon>
        <taxon>Puccinia</taxon>
    </lineage>
</organism>
<sequence length="420" mass="45775">MFGLTRLIATIAITGFMRLPYTAANADPATGHVRNAKPTKAWLDKNPVAHMTPEIQASECGMNTRLAYPHVQLFSWFKVNHNEDHYHGCPYGDCWAFTTFPGPDDLEIDFTWSHVFFWHYSGGIPGTGVKLISDPQTGAFGYEQSLSGKFFDGPTPPNTLQPLHDENYPHFDPHSIHGWPKGAADRFVWGKEPPHIKCGLPCGPNKDPGMKAGVYGSKMWAPAPSSAYPFPPNWKPTPRDQCPKDGTIPAEDKCGSFCVCVAQCKDSDCESKCSSKAAKGITCDRTKCPTAPPPSQNQPQPGNDPDKCLNFCGCLSHCNGNKDCAKASCHSIRHGCKKTQCPAIENPGKTDPTKGNSGNTGSKSGAGSNIDQECQDYCKCARPCKNESCKKECPDAQKCLTVSHCQKSKQSSRKRVKACI</sequence>
<dbReference type="Proteomes" id="UP000005240">
    <property type="component" value="Unassembled WGS sequence"/>
</dbReference>
<name>A0A180H3W5_PUCT1</name>
<proteinExistence type="predicted"/>
<dbReference type="EnsemblFungi" id="PTTG_12191-t43_1">
    <property type="protein sequence ID" value="PTTG_12191-t43_1-p1"/>
    <property type="gene ID" value="PTTG_12191"/>
</dbReference>
<gene>
    <name evidence="3" type="ORF">PTTG_12191</name>
</gene>
<protein>
    <submittedName>
        <fullName evidence="3 4">Uncharacterized protein</fullName>
    </submittedName>
</protein>
<keyword evidence="2" id="KW-0732">Signal</keyword>
<dbReference type="PANTHER" id="PTHR35396:SF1">
    <property type="entry name" value="SMALL SECRETED PROTEIN"/>
    <property type="match status" value="1"/>
</dbReference>
<evidence type="ECO:0000313" key="5">
    <source>
        <dbReference type="Proteomes" id="UP000005240"/>
    </source>
</evidence>
<dbReference type="EMBL" id="ADAS02000003">
    <property type="protein sequence ID" value="OAV99348.1"/>
    <property type="molecule type" value="Genomic_DNA"/>
</dbReference>
<feature type="compositionally biased region" description="Low complexity" evidence="1">
    <location>
        <begin position="353"/>
        <end position="369"/>
    </location>
</feature>
<dbReference type="PANTHER" id="PTHR35396">
    <property type="entry name" value="SMALL SECRETED PROTEIN"/>
    <property type="match status" value="1"/>
</dbReference>
<evidence type="ECO:0000313" key="4">
    <source>
        <dbReference type="EnsemblFungi" id="PTTG_12191-t43_1-p1"/>
    </source>
</evidence>
<reference evidence="3" key="1">
    <citation type="submission" date="2009-11" db="EMBL/GenBank/DDBJ databases">
        <authorList>
            <consortium name="The Broad Institute Genome Sequencing Platform"/>
            <person name="Ward D."/>
            <person name="Feldgarden M."/>
            <person name="Earl A."/>
            <person name="Young S.K."/>
            <person name="Zeng Q."/>
            <person name="Koehrsen M."/>
            <person name="Alvarado L."/>
            <person name="Berlin A."/>
            <person name="Bochicchio J."/>
            <person name="Borenstein D."/>
            <person name="Chapman S.B."/>
            <person name="Chen Z."/>
            <person name="Engels R."/>
            <person name="Freedman E."/>
            <person name="Gellesch M."/>
            <person name="Goldberg J."/>
            <person name="Griggs A."/>
            <person name="Gujja S."/>
            <person name="Heilman E."/>
            <person name="Heiman D."/>
            <person name="Hepburn T."/>
            <person name="Howarth C."/>
            <person name="Jen D."/>
            <person name="Larson L."/>
            <person name="Lewis B."/>
            <person name="Mehta T."/>
            <person name="Park D."/>
            <person name="Pearson M."/>
            <person name="Roberts A."/>
            <person name="Saif S."/>
            <person name="Shea T."/>
            <person name="Shenoy N."/>
            <person name="Sisk P."/>
            <person name="Stolte C."/>
            <person name="Sykes S."/>
            <person name="Thomson T."/>
            <person name="Walk T."/>
            <person name="White J."/>
            <person name="Yandava C."/>
            <person name="Izard J."/>
            <person name="Baranova O.V."/>
            <person name="Blanton J.M."/>
            <person name="Tanner A.C."/>
            <person name="Dewhirst F.E."/>
            <person name="Haas B."/>
            <person name="Nusbaum C."/>
            <person name="Birren B."/>
        </authorList>
    </citation>
    <scope>NUCLEOTIDE SEQUENCE [LARGE SCALE GENOMIC DNA]</scope>
    <source>
        <strain evidence="3">1-1 BBBD Race 1</strain>
    </source>
</reference>
<dbReference type="AlphaFoldDB" id="A0A180H3W5"/>
<evidence type="ECO:0000313" key="3">
    <source>
        <dbReference type="EMBL" id="OAV99348.1"/>
    </source>
</evidence>
<keyword evidence="5" id="KW-1185">Reference proteome</keyword>
<dbReference type="OrthoDB" id="160054at2759"/>
<feature type="chain" id="PRO_5008110623" evidence="2">
    <location>
        <begin position="25"/>
        <end position="420"/>
    </location>
</feature>
<dbReference type="VEuPathDB" id="FungiDB:PTTG_12191"/>